<evidence type="ECO:0000313" key="8">
    <source>
        <dbReference type="Proteomes" id="UP000596929"/>
    </source>
</evidence>
<dbReference type="InterPro" id="IPR036890">
    <property type="entry name" value="HATPase_C_sf"/>
</dbReference>
<dbReference type="PANTHER" id="PTHR34220:SF7">
    <property type="entry name" value="SENSOR HISTIDINE KINASE YPDA"/>
    <property type="match status" value="1"/>
</dbReference>
<evidence type="ECO:0000256" key="3">
    <source>
        <dbReference type="ARBA" id="ARBA00022679"/>
    </source>
</evidence>
<dbReference type="Pfam" id="PF06580">
    <property type="entry name" value="His_kinase"/>
    <property type="match status" value="1"/>
</dbReference>
<dbReference type="EMBL" id="JACOOO010000016">
    <property type="protein sequence ID" value="MBC5629121.1"/>
    <property type="molecule type" value="Genomic_DNA"/>
</dbReference>
<keyword evidence="5" id="KW-0472">Membrane</keyword>
<feature type="transmembrane region" description="Helical" evidence="5">
    <location>
        <begin position="280"/>
        <end position="302"/>
    </location>
</feature>
<dbReference type="Pfam" id="PF02518">
    <property type="entry name" value="HATPase_c"/>
    <property type="match status" value="1"/>
</dbReference>
<dbReference type="Gene3D" id="6.10.340.10">
    <property type="match status" value="1"/>
</dbReference>
<name>A0ABR7DCK6_9CLOT</name>
<proteinExistence type="predicted"/>
<dbReference type="SMART" id="SM00304">
    <property type="entry name" value="HAMP"/>
    <property type="match status" value="1"/>
</dbReference>
<sequence length="579" mass="66382">MKILISLNIKRKILFFFTIATLIISGSLCAYINFVVKPNDIENTKFTIAQTVESKSTEVGLWINKKAVEYRIISAIPAFTSMDIREITPLIDRFTSLYVRNGETMETFSYIGKNGFCWINSEATENLMDYNDYKTAYDSDREFIIGKPVVNKNNREVMLFYYPVLGYENQKEALICSAVPTVGLKQIIDSSQIYNGKTWVMNSNHNLLTTNEEYFYNNYLSKRDIENIKLESLSSSGEIELINTNGEVCTLFYSPVNQYDDWVVCTLVNNAELSAAADNMLAGIILLLIFLLIITLFIGVFLTRSVMEPIDNLRKCMKEVEHGNLSSYYDTTLAKDEIYELGLTYNKMLDHISKLIEQIYKEQSEKRSAELTALQAQIKPHFLYNTLDNIKWMAKDQGAEDVAKIITSLSTFFRTSLSNGQEFITLKEEIKHTKSYLDIQAIKYREKVRYNIYLDENIKNILIAKIILQPLVENSINHGIRPKDSIGTISISCSLYSNNLNKYIKITVEDNGVGMSESELANLRNNLEELNNSKSFGMINTLRRLRSFYGEDVIFEVESKENVGTKINILLPYMEDKNV</sequence>
<keyword evidence="3" id="KW-0808">Transferase</keyword>
<protein>
    <submittedName>
        <fullName evidence="7">Sensor histidine kinase</fullName>
    </submittedName>
</protein>
<dbReference type="CDD" id="cd18774">
    <property type="entry name" value="PDC2_HK_sensor"/>
    <property type="match status" value="1"/>
</dbReference>
<dbReference type="Pfam" id="PF00672">
    <property type="entry name" value="HAMP"/>
    <property type="match status" value="1"/>
</dbReference>
<dbReference type="InterPro" id="IPR050640">
    <property type="entry name" value="Bact_2-comp_sensor_kinase"/>
</dbReference>
<comment type="caution">
    <text evidence="7">The sequence shown here is derived from an EMBL/GenBank/DDBJ whole genome shotgun (WGS) entry which is preliminary data.</text>
</comment>
<dbReference type="InterPro" id="IPR010559">
    <property type="entry name" value="Sig_transdc_His_kin_internal"/>
</dbReference>
<accession>A0ABR7DCK6</accession>
<keyword evidence="5" id="KW-1133">Transmembrane helix</keyword>
<dbReference type="Proteomes" id="UP000596929">
    <property type="component" value="Unassembled WGS sequence"/>
</dbReference>
<dbReference type="PROSITE" id="PS50885">
    <property type="entry name" value="HAMP"/>
    <property type="match status" value="1"/>
</dbReference>
<dbReference type="InterPro" id="IPR003660">
    <property type="entry name" value="HAMP_dom"/>
</dbReference>
<evidence type="ECO:0000256" key="4">
    <source>
        <dbReference type="ARBA" id="ARBA00022777"/>
    </source>
</evidence>
<evidence type="ECO:0000256" key="5">
    <source>
        <dbReference type="SAM" id="Phobius"/>
    </source>
</evidence>
<dbReference type="SUPFAM" id="SSF158472">
    <property type="entry name" value="HAMP domain-like"/>
    <property type="match status" value="1"/>
</dbReference>
<dbReference type="Gene3D" id="3.30.565.10">
    <property type="entry name" value="Histidine kinase-like ATPase, C-terminal domain"/>
    <property type="match status" value="1"/>
</dbReference>
<dbReference type="InterPro" id="IPR003594">
    <property type="entry name" value="HATPase_dom"/>
</dbReference>
<dbReference type="PANTHER" id="PTHR34220">
    <property type="entry name" value="SENSOR HISTIDINE KINASE YPDA"/>
    <property type="match status" value="1"/>
</dbReference>
<keyword evidence="2" id="KW-0597">Phosphoprotein</keyword>
<evidence type="ECO:0000313" key="7">
    <source>
        <dbReference type="EMBL" id="MBC5629121.1"/>
    </source>
</evidence>
<dbReference type="CDD" id="cd06225">
    <property type="entry name" value="HAMP"/>
    <property type="match status" value="1"/>
</dbReference>
<reference evidence="7 8" key="1">
    <citation type="submission" date="2020-08" db="EMBL/GenBank/DDBJ databases">
        <title>Genome public.</title>
        <authorList>
            <person name="Liu C."/>
            <person name="Sun Q."/>
        </authorList>
    </citation>
    <scope>NUCLEOTIDE SEQUENCE [LARGE SCALE GENOMIC DNA]</scope>
    <source>
        <strain evidence="7 8">NSJ-6</strain>
    </source>
</reference>
<dbReference type="RefSeq" id="WP_141395433.1">
    <property type="nucleotide sequence ID" value="NZ_JACOOO010000016.1"/>
</dbReference>
<feature type="domain" description="HAMP" evidence="6">
    <location>
        <begin position="304"/>
        <end position="357"/>
    </location>
</feature>
<evidence type="ECO:0000256" key="1">
    <source>
        <dbReference type="ARBA" id="ARBA00004370"/>
    </source>
</evidence>
<evidence type="ECO:0000256" key="2">
    <source>
        <dbReference type="ARBA" id="ARBA00022553"/>
    </source>
</evidence>
<keyword evidence="8" id="KW-1185">Reference proteome</keyword>
<gene>
    <name evidence="7" type="ORF">H8S20_09475</name>
</gene>
<comment type="subcellular location">
    <subcellularLocation>
        <location evidence="1">Membrane</location>
    </subcellularLocation>
</comment>
<keyword evidence="4 7" id="KW-0418">Kinase</keyword>
<dbReference type="SUPFAM" id="SSF55874">
    <property type="entry name" value="ATPase domain of HSP90 chaperone/DNA topoisomerase II/histidine kinase"/>
    <property type="match status" value="1"/>
</dbReference>
<organism evidence="7 8">
    <name type="scientific">Clostridium hominis</name>
    <dbReference type="NCBI Taxonomy" id="2763036"/>
    <lineage>
        <taxon>Bacteria</taxon>
        <taxon>Bacillati</taxon>
        <taxon>Bacillota</taxon>
        <taxon>Clostridia</taxon>
        <taxon>Eubacteriales</taxon>
        <taxon>Clostridiaceae</taxon>
        <taxon>Clostridium</taxon>
    </lineage>
</organism>
<keyword evidence="5" id="KW-0812">Transmembrane</keyword>
<dbReference type="GO" id="GO:0016301">
    <property type="term" value="F:kinase activity"/>
    <property type="evidence" value="ECO:0007669"/>
    <property type="project" value="UniProtKB-KW"/>
</dbReference>
<evidence type="ECO:0000259" key="6">
    <source>
        <dbReference type="PROSITE" id="PS50885"/>
    </source>
</evidence>